<comment type="function">
    <text evidence="6">Probable transcription factor.</text>
</comment>
<dbReference type="PRINTS" id="PR00404">
    <property type="entry name" value="MADSDOMAIN"/>
</dbReference>
<evidence type="ECO:0000256" key="3">
    <source>
        <dbReference type="ARBA" id="ARBA00023125"/>
    </source>
</evidence>
<dbReference type="GO" id="GO:0005634">
    <property type="term" value="C:nucleus"/>
    <property type="evidence" value="ECO:0007669"/>
    <property type="project" value="UniProtKB-SubCell"/>
</dbReference>
<dbReference type="Gene3D" id="3.40.1810.10">
    <property type="entry name" value="Transcription factor, MADS-box"/>
    <property type="match status" value="1"/>
</dbReference>
<keyword evidence="3" id="KW-0238">DNA-binding</keyword>
<dbReference type="GO" id="GO:0045944">
    <property type="term" value="P:positive regulation of transcription by RNA polymerase II"/>
    <property type="evidence" value="ECO:0007669"/>
    <property type="project" value="InterPro"/>
</dbReference>
<dbReference type="SUPFAM" id="SSF55455">
    <property type="entry name" value="SRF-like"/>
    <property type="match status" value="1"/>
</dbReference>
<comment type="caution">
    <text evidence="8">The sequence shown here is derived from an EMBL/GenBank/DDBJ whole genome shotgun (WGS) entry which is preliminary data.</text>
</comment>
<dbReference type="InterPro" id="IPR002100">
    <property type="entry name" value="TF_MADSbox"/>
</dbReference>
<dbReference type="AlphaFoldDB" id="A0A6D2L2J2"/>
<feature type="domain" description="MADS-box" evidence="7">
    <location>
        <begin position="13"/>
        <end position="73"/>
    </location>
</feature>
<dbReference type="FunFam" id="3.40.1810.10:FF:000005">
    <property type="entry name" value="MADS-box transcription factor 21"/>
    <property type="match status" value="1"/>
</dbReference>
<dbReference type="PROSITE" id="PS00350">
    <property type="entry name" value="MADS_BOX_1"/>
    <property type="match status" value="1"/>
</dbReference>
<dbReference type="InterPro" id="IPR036879">
    <property type="entry name" value="TF_MADSbox_sf"/>
</dbReference>
<gene>
    <name evidence="8" type="ORF">MERR_LOCUS47066</name>
</gene>
<dbReference type="GO" id="GO:0000977">
    <property type="term" value="F:RNA polymerase II transcription regulatory region sequence-specific DNA binding"/>
    <property type="evidence" value="ECO:0007669"/>
    <property type="project" value="InterPro"/>
</dbReference>
<evidence type="ECO:0000256" key="5">
    <source>
        <dbReference type="ARBA" id="ARBA00023242"/>
    </source>
</evidence>
<evidence type="ECO:0000256" key="1">
    <source>
        <dbReference type="ARBA" id="ARBA00004123"/>
    </source>
</evidence>
<dbReference type="InterPro" id="IPR050142">
    <property type="entry name" value="MADS-box/MEF2_TF"/>
</dbReference>
<dbReference type="Pfam" id="PF00319">
    <property type="entry name" value="SRF-TF"/>
    <property type="match status" value="1"/>
</dbReference>
<keyword evidence="5" id="KW-0539">Nucleus</keyword>
<evidence type="ECO:0000259" key="7">
    <source>
        <dbReference type="PROSITE" id="PS50066"/>
    </source>
</evidence>
<proteinExistence type="predicted"/>
<dbReference type="PANTHER" id="PTHR48019">
    <property type="entry name" value="SERUM RESPONSE FACTOR HOMOLOG"/>
    <property type="match status" value="1"/>
</dbReference>
<dbReference type="PROSITE" id="PS50066">
    <property type="entry name" value="MADS_BOX_2"/>
    <property type="match status" value="1"/>
</dbReference>
<keyword evidence="2" id="KW-0805">Transcription regulation</keyword>
<name>A0A6D2L2J2_9BRAS</name>
<evidence type="ECO:0000256" key="2">
    <source>
        <dbReference type="ARBA" id="ARBA00023015"/>
    </source>
</evidence>
<dbReference type="Proteomes" id="UP000467841">
    <property type="component" value="Unassembled WGS sequence"/>
</dbReference>
<evidence type="ECO:0000313" key="8">
    <source>
        <dbReference type="EMBL" id="CAA7059830.1"/>
    </source>
</evidence>
<accession>A0A6D2L2J2</accession>
<keyword evidence="9" id="KW-1185">Reference proteome</keyword>
<evidence type="ECO:0000313" key="9">
    <source>
        <dbReference type="Proteomes" id="UP000467841"/>
    </source>
</evidence>
<comment type="subcellular location">
    <subcellularLocation>
        <location evidence="1">Nucleus</location>
    </subcellularLocation>
</comment>
<dbReference type="InterPro" id="IPR033896">
    <property type="entry name" value="MEF2-like_N"/>
</dbReference>
<protein>
    <recommendedName>
        <fullName evidence="7">MADS-box domain-containing protein</fullName>
    </recommendedName>
</protein>
<dbReference type="GO" id="GO:0046983">
    <property type="term" value="F:protein dimerization activity"/>
    <property type="evidence" value="ECO:0007669"/>
    <property type="project" value="InterPro"/>
</dbReference>
<sequence>MELGEDSSPQRKSGRGKIEIKRIENTTNRQVTFCKRRNGLLKKAYELSVLCDAEVALIVFSSRGRLYEYSNNRASDLLC</sequence>
<organism evidence="8 9">
    <name type="scientific">Microthlaspi erraticum</name>
    <dbReference type="NCBI Taxonomy" id="1685480"/>
    <lineage>
        <taxon>Eukaryota</taxon>
        <taxon>Viridiplantae</taxon>
        <taxon>Streptophyta</taxon>
        <taxon>Embryophyta</taxon>
        <taxon>Tracheophyta</taxon>
        <taxon>Spermatophyta</taxon>
        <taxon>Magnoliopsida</taxon>
        <taxon>eudicotyledons</taxon>
        <taxon>Gunneridae</taxon>
        <taxon>Pentapetalae</taxon>
        <taxon>rosids</taxon>
        <taxon>malvids</taxon>
        <taxon>Brassicales</taxon>
        <taxon>Brassicaceae</taxon>
        <taxon>Coluteocarpeae</taxon>
        <taxon>Microthlaspi</taxon>
    </lineage>
</organism>
<evidence type="ECO:0000256" key="4">
    <source>
        <dbReference type="ARBA" id="ARBA00023163"/>
    </source>
</evidence>
<dbReference type="SMART" id="SM00432">
    <property type="entry name" value="MADS"/>
    <property type="match status" value="1"/>
</dbReference>
<reference evidence="8" key="1">
    <citation type="submission" date="2020-01" db="EMBL/GenBank/DDBJ databases">
        <authorList>
            <person name="Mishra B."/>
        </authorList>
    </citation>
    <scope>NUCLEOTIDE SEQUENCE [LARGE SCALE GENOMIC DNA]</scope>
</reference>
<dbReference type="EMBL" id="CACVBM020001795">
    <property type="protein sequence ID" value="CAA7059830.1"/>
    <property type="molecule type" value="Genomic_DNA"/>
</dbReference>
<dbReference type="OrthoDB" id="1898716at2759"/>
<dbReference type="CDD" id="cd00265">
    <property type="entry name" value="MADS_MEF2_like"/>
    <property type="match status" value="1"/>
</dbReference>
<keyword evidence="4" id="KW-0804">Transcription</keyword>
<evidence type="ECO:0000256" key="6">
    <source>
        <dbReference type="ARBA" id="ARBA00037260"/>
    </source>
</evidence>